<dbReference type="Pfam" id="PF20411">
    <property type="entry name" value="DUF6697"/>
    <property type="match status" value="1"/>
</dbReference>
<evidence type="ECO:0000259" key="2">
    <source>
        <dbReference type="Pfam" id="PF20411"/>
    </source>
</evidence>
<feature type="region of interest" description="Disordered" evidence="1">
    <location>
        <begin position="136"/>
        <end position="232"/>
    </location>
</feature>
<proteinExistence type="predicted"/>
<dbReference type="OMA" id="HDAESTH"/>
<protein>
    <recommendedName>
        <fullName evidence="2">DUF6697 domain-containing protein</fullName>
    </recommendedName>
</protein>
<dbReference type="STRING" id="742152.A0A2H3JAX1"/>
<feature type="domain" description="DUF6697" evidence="2">
    <location>
        <begin position="2"/>
        <end position="123"/>
    </location>
</feature>
<dbReference type="InterPro" id="IPR046520">
    <property type="entry name" value="DUF6697"/>
</dbReference>
<dbReference type="EMBL" id="KB467831">
    <property type="protein sequence ID" value="PCH33814.1"/>
    <property type="molecule type" value="Genomic_DNA"/>
</dbReference>
<dbReference type="OrthoDB" id="2757553at2759"/>
<dbReference type="Proteomes" id="UP000218811">
    <property type="component" value="Unassembled WGS sequence"/>
</dbReference>
<dbReference type="AlphaFoldDB" id="A0A2H3JAX1"/>
<evidence type="ECO:0000313" key="4">
    <source>
        <dbReference type="Proteomes" id="UP000218811"/>
    </source>
</evidence>
<feature type="compositionally biased region" description="Polar residues" evidence="1">
    <location>
        <begin position="199"/>
        <end position="209"/>
    </location>
</feature>
<accession>A0A2H3JAX1</accession>
<evidence type="ECO:0000313" key="3">
    <source>
        <dbReference type="EMBL" id="PCH33814.1"/>
    </source>
</evidence>
<name>A0A2H3JAX1_WOLCO</name>
<gene>
    <name evidence="3" type="ORF">WOLCODRAFT_62287</name>
</gene>
<organism evidence="3 4">
    <name type="scientific">Wolfiporia cocos (strain MD-104)</name>
    <name type="common">Brown rot fungus</name>
    <dbReference type="NCBI Taxonomy" id="742152"/>
    <lineage>
        <taxon>Eukaryota</taxon>
        <taxon>Fungi</taxon>
        <taxon>Dikarya</taxon>
        <taxon>Basidiomycota</taxon>
        <taxon>Agaricomycotina</taxon>
        <taxon>Agaricomycetes</taxon>
        <taxon>Polyporales</taxon>
        <taxon>Phaeolaceae</taxon>
        <taxon>Wolfiporia</taxon>
    </lineage>
</organism>
<reference evidence="3 4" key="1">
    <citation type="journal article" date="2012" name="Science">
        <title>The Paleozoic origin of enzymatic lignin decomposition reconstructed from 31 fungal genomes.</title>
        <authorList>
            <person name="Floudas D."/>
            <person name="Binder M."/>
            <person name="Riley R."/>
            <person name="Barry K."/>
            <person name="Blanchette R.A."/>
            <person name="Henrissat B."/>
            <person name="Martinez A.T."/>
            <person name="Otillar R."/>
            <person name="Spatafora J.W."/>
            <person name="Yadav J.S."/>
            <person name="Aerts A."/>
            <person name="Benoit I."/>
            <person name="Boyd A."/>
            <person name="Carlson A."/>
            <person name="Copeland A."/>
            <person name="Coutinho P.M."/>
            <person name="de Vries R.P."/>
            <person name="Ferreira P."/>
            <person name="Findley K."/>
            <person name="Foster B."/>
            <person name="Gaskell J."/>
            <person name="Glotzer D."/>
            <person name="Gorecki P."/>
            <person name="Heitman J."/>
            <person name="Hesse C."/>
            <person name="Hori C."/>
            <person name="Igarashi K."/>
            <person name="Jurgens J.A."/>
            <person name="Kallen N."/>
            <person name="Kersten P."/>
            <person name="Kohler A."/>
            <person name="Kuees U."/>
            <person name="Kumar T.K.A."/>
            <person name="Kuo A."/>
            <person name="LaButti K."/>
            <person name="Larrondo L.F."/>
            <person name="Lindquist E."/>
            <person name="Ling A."/>
            <person name="Lombard V."/>
            <person name="Lucas S."/>
            <person name="Lundell T."/>
            <person name="Martin R."/>
            <person name="McLaughlin D.J."/>
            <person name="Morgenstern I."/>
            <person name="Morin E."/>
            <person name="Murat C."/>
            <person name="Nagy L.G."/>
            <person name="Nolan M."/>
            <person name="Ohm R.A."/>
            <person name="Patyshakuliyeva A."/>
            <person name="Rokas A."/>
            <person name="Ruiz-Duenas F.J."/>
            <person name="Sabat G."/>
            <person name="Salamov A."/>
            <person name="Samejima M."/>
            <person name="Schmutz J."/>
            <person name="Slot J.C."/>
            <person name="St John F."/>
            <person name="Stenlid J."/>
            <person name="Sun H."/>
            <person name="Sun S."/>
            <person name="Syed K."/>
            <person name="Tsang A."/>
            <person name="Wiebenga A."/>
            <person name="Young D."/>
            <person name="Pisabarro A."/>
            <person name="Eastwood D.C."/>
            <person name="Martin F."/>
            <person name="Cullen D."/>
            <person name="Grigoriev I.V."/>
            <person name="Hibbett D.S."/>
        </authorList>
    </citation>
    <scope>NUCLEOTIDE SEQUENCE [LARGE SCALE GENOMIC DNA]</scope>
    <source>
        <strain evidence="3 4">MD-104</strain>
    </source>
</reference>
<keyword evidence="4" id="KW-1185">Reference proteome</keyword>
<sequence length="232" mass="25774">MDHNPWAPTKPGKHGFLQVGLGQDRARFNTPEVRHVFVGAGGHFKYHGKYEITRVDPLSVAEWNTLPEKVKRSYSVTTSIKEKHKKHGNPEQVREKYDKGTLFAPCVFLKCIEFDMEFYNDLVIAATAFVQPKSTFVPASPTESSPQKRKRPASREVNGDAAGEKSSAARNKKARPSVPELDSSPEEIDVTKTRRKSARISQMARNSPAPTGYDSDGGVSSALTYLPAREDD</sequence>
<evidence type="ECO:0000256" key="1">
    <source>
        <dbReference type="SAM" id="MobiDB-lite"/>
    </source>
</evidence>